<evidence type="ECO:0000256" key="3">
    <source>
        <dbReference type="ARBA" id="ARBA00005189"/>
    </source>
</evidence>
<gene>
    <name evidence="18" type="ORF">FPE_LOCUS13374</name>
</gene>
<feature type="chain" id="PRO_5042049654" description="diacylglycerol O-acyltransferase" evidence="17">
    <location>
        <begin position="25"/>
        <end position="786"/>
    </location>
</feature>
<dbReference type="Pfam" id="PF03062">
    <property type="entry name" value="MBOAT"/>
    <property type="match status" value="1"/>
</dbReference>
<dbReference type="EC" id="2.3.1.20" evidence="5"/>
<evidence type="ECO:0000256" key="7">
    <source>
        <dbReference type="ARBA" id="ARBA00022679"/>
    </source>
</evidence>
<feature type="transmembrane region" description="Helical" evidence="16">
    <location>
        <begin position="676"/>
        <end position="695"/>
    </location>
</feature>
<dbReference type="PIRSF" id="PIRSF500231">
    <property type="entry name" value="Oat_dag"/>
    <property type="match status" value="1"/>
</dbReference>
<evidence type="ECO:0000256" key="11">
    <source>
        <dbReference type="ARBA" id="ARBA00022989"/>
    </source>
</evidence>
<evidence type="ECO:0000256" key="10">
    <source>
        <dbReference type="ARBA" id="ARBA00022824"/>
    </source>
</evidence>
<sequence>MVFKGHSNYLHCLVALNLCNQIIAGSEDGTARIWDCRSGKCIQVIDPGKDKTSKESVPCVSCIALDSSESWLACGKGRSLSLWNLSFYESISMIRTNSSIQDVIFDDNQILAVGTAPSLTRFDMKGDILSQIHCAPQSVFSVSLHPSGFTAVSGYGGLVDIISQFGSHLCTFRGKSLQVESHCGRRQMNCGFLDYFSYTVRCSSAIFESAVVLCDDLGVAGEFGNDAAIAGMQNNDDNRTIRTRPAAAVEKIPESDFNAVNEDSENINEIRNGCGGVVESEESEELINNKEVEDKKIKENGESSKGMEASAVKFSYRPSAPAHWRIKESPLSSDAIFKQSHAGLLNLCIVVLVAVNSRLIIENLMKYGWLIRSGFWFSSKSLRDWPLLMCCLSLPIFPLAAFLVEKMVRRRHMSERVAVFLHVIITTAEILYPVMVILRCDSAVLSGVTLMLLTCIVWLKLVSYAHTNYDMRALAKSLDKGETLSSYWNMDYTDDESLKNLVYFIVAPTLCYQPSYPRTACIRKGWVVRQLIKLVIFTGFQGFIIEQYINPIVQNSQHPLKGNLLYAIERVLKLSVPNLYVWLCMFYCYFHLWLNILAELLRFGDREFYKDWWNAKTVEEYWRMWNMPVHKWMVRHIYFPCLRNGIPKGGAVLISFLVSAIFHELCIAVPCHMFKLWAFIGIMFQVPLVIVTNYLQNKFKNSMVGNMMFWCFFCIDSAIRIEPTPPASYAMIHLLYGRTGKTIRSLLVKTFYSVYVSREAILVWTVFPEDCCSRNNLGILLNFNTS</sequence>
<dbReference type="GO" id="GO:0009941">
    <property type="term" value="C:chloroplast envelope"/>
    <property type="evidence" value="ECO:0007669"/>
    <property type="project" value="TreeGrafter"/>
</dbReference>
<dbReference type="GO" id="GO:0004144">
    <property type="term" value="F:diacylglycerol O-acyltransferase activity"/>
    <property type="evidence" value="ECO:0007669"/>
    <property type="project" value="UniProtKB-EC"/>
</dbReference>
<evidence type="ECO:0000256" key="1">
    <source>
        <dbReference type="ARBA" id="ARBA00004477"/>
    </source>
</evidence>
<feature type="transmembrane region" description="Helical" evidence="16">
    <location>
        <begin position="444"/>
        <end position="462"/>
    </location>
</feature>
<dbReference type="InterPro" id="IPR014371">
    <property type="entry name" value="Oat_ACAT_DAG_ARE"/>
</dbReference>
<dbReference type="InterPro" id="IPR001680">
    <property type="entry name" value="WD40_rpt"/>
</dbReference>
<comment type="similarity">
    <text evidence="4">Belongs to the membrane-bound acyltransferase family. Sterol o-acyltransferase subfamily.</text>
</comment>
<dbReference type="SMART" id="SM00320">
    <property type="entry name" value="WD40"/>
    <property type="match status" value="3"/>
</dbReference>
<comment type="subcellular location">
    <subcellularLocation>
        <location evidence="1">Endoplasmic reticulum membrane</location>
        <topology evidence="1">Multi-pass membrane protein</topology>
    </subcellularLocation>
</comment>
<comment type="pathway">
    <text evidence="2">Glycerolipid metabolism; triacylglycerol biosynthesis.</text>
</comment>
<dbReference type="Proteomes" id="UP000834106">
    <property type="component" value="Chromosome 8"/>
</dbReference>
<dbReference type="PROSITE" id="PS50294">
    <property type="entry name" value="WD_REPEATS_REGION"/>
    <property type="match status" value="1"/>
</dbReference>
<evidence type="ECO:0000256" key="14">
    <source>
        <dbReference type="PIRSR" id="PIRSR000439-1"/>
    </source>
</evidence>
<evidence type="ECO:0000256" key="15">
    <source>
        <dbReference type="PROSITE-ProRule" id="PRU00221"/>
    </source>
</evidence>
<dbReference type="InterPro" id="IPR027251">
    <property type="entry name" value="Diacylglycerol_acylTrfase1"/>
</dbReference>
<feature type="transmembrane region" description="Helical" evidence="16">
    <location>
        <begin position="385"/>
        <end position="405"/>
    </location>
</feature>
<dbReference type="AlphaFoldDB" id="A0AAD1ZAN4"/>
<dbReference type="SUPFAM" id="SSF50978">
    <property type="entry name" value="WD40 repeat-like"/>
    <property type="match status" value="1"/>
</dbReference>
<evidence type="ECO:0000313" key="18">
    <source>
        <dbReference type="EMBL" id="CAI9765944.1"/>
    </source>
</evidence>
<evidence type="ECO:0000256" key="2">
    <source>
        <dbReference type="ARBA" id="ARBA00004771"/>
    </source>
</evidence>
<evidence type="ECO:0000313" key="19">
    <source>
        <dbReference type="Proteomes" id="UP000834106"/>
    </source>
</evidence>
<keyword evidence="7" id="KW-0808">Transferase</keyword>
<evidence type="ECO:0000256" key="9">
    <source>
        <dbReference type="ARBA" id="ARBA00022737"/>
    </source>
</evidence>
<dbReference type="GO" id="GO:0019432">
    <property type="term" value="P:triglyceride biosynthetic process"/>
    <property type="evidence" value="ECO:0007669"/>
    <property type="project" value="InterPro"/>
</dbReference>
<feature type="transmembrane region" description="Helical" evidence="16">
    <location>
        <begin position="417"/>
        <end position="438"/>
    </location>
</feature>
<keyword evidence="6 15" id="KW-0853">WD repeat</keyword>
<keyword evidence="10" id="KW-0256">Endoplasmic reticulum</keyword>
<dbReference type="PANTHER" id="PTHR10408">
    <property type="entry name" value="STEROL O-ACYLTRANSFERASE"/>
    <property type="match status" value="1"/>
</dbReference>
<proteinExistence type="inferred from homology"/>
<feature type="signal peptide" evidence="17">
    <location>
        <begin position="1"/>
        <end position="24"/>
    </location>
</feature>
<reference evidence="18" key="1">
    <citation type="submission" date="2023-05" db="EMBL/GenBank/DDBJ databases">
        <authorList>
            <person name="Huff M."/>
        </authorList>
    </citation>
    <scope>NUCLEOTIDE SEQUENCE</scope>
</reference>
<dbReference type="InterPro" id="IPR036322">
    <property type="entry name" value="WD40_repeat_dom_sf"/>
</dbReference>
<accession>A0AAD1ZAN4</accession>
<dbReference type="PROSITE" id="PS00678">
    <property type="entry name" value="WD_REPEATS_1"/>
    <property type="match status" value="1"/>
</dbReference>
<evidence type="ECO:0000256" key="16">
    <source>
        <dbReference type="SAM" id="Phobius"/>
    </source>
</evidence>
<evidence type="ECO:0000256" key="12">
    <source>
        <dbReference type="ARBA" id="ARBA00023136"/>
    </source>
</evidence>
<keyword evidence="13" id="KW-0012">Acyltransferase</keyword>
<organism evidence="18 19">
    <name type="scientific">Fraxinus pennsylvanica</name>
    <dbReference type="NCBI Taxonomy" id="56036"/>
    <lineage>
        <taxon>Eukaryota</taxon>
        <taxon>Viridiplantae</taxon>
        <taxon>Streptophyta</taxon>
        <taxon>Embryophyta</taxon>
        <taxon>Tracheophyta</taxon>
        <taxon>Spermatophyta</taxon>
        <taxon>Magnoliopsida</taxon>
        <taxon>eudicotyledons</taxon>
        <taxon>Gunneridae</taxon>
        <taxon>Pentapetalae</taxon>
        <taxon>asterids</taxon>
        <taxon>lamiids</taxon>
        <taxon>Lamiales</taxon>
        <taxon>Oleaceae</taxon>
        <taxon>Oleeae</taxon>
        <taxon>Fraxinus</taxon>
    </lineage>
</organism>
<evidence type="ECO:0000256" key="13">
    <source>
        <dbReference type="ARBA" id="ARBA00023315"/>
    </source>
</evidence>
<dbReference type="InterPro" id="IPR004299">
    <property type="entry name" value="MBOAT_fam"/>
</dbReference>
<keyword evidence="12 16" id="KW-0472">Membrane</keyword>
<keyword evidence="11 16" id="KW-1133">Transmembrane helix</keyword>
<feature type="repeat" description="WD" evidence="15">
    <location>
        <begin position="3"/>
        <end position="44"/>
    </location>
</feature>
<feature type="transmembrane region" description="Helical" evidence="16">
    <location>
        <begin position="531"/>
        <end position="549"/>
    </location>
</feature>
<evidence type="ECO:0000256" key="4">
    <source>
        <dbReference type="ARBA" id="ARBA00009010"/>
    </source>
</evidence>
<keyword evidence="8 16" id="KW-0812">Transmembrane</keyword>
<name>A0AAD1ZAN4_9LAMI</name>
<evidence type="ECO:0000256" key="6">
    <source>
        <dbReference type="ARBA" id="ARBA00022574"/>
    </source>
</evidence>
<dbReference type="PIRSF" id="PIRSF000439">
    <property type="entry name" value="Oat_ACAT_DAG_ARE"/>
    <property type="match status" value="1"/>
</dbReference>
<dbReference type="InterPro" id="IPR019775">
    <property type="entry name" value="WD40_repeat_CS"/>
</dbReference>
<dbReference type="PROSITE" id="PS50082">
    <property type="entry name" value="WD_REPEATS_2"/>
    <property type="match status" value="1"/>
</dbReference>
<feature type="active site" evidence="14">
    <location>
        <position position="663"/>
    </location>
</feature>
<evidence type="ECO:0000256" key="8">
    <source>
        <dbReference type="ARBA" id="ARBA00022692"/>
    </source>
</evidence>
<evidence type="ECO:0000256" key="17">
    <source>
        <dbReference type="SAM" id="SignalP"/>
    </source>
</evidence>
<evidence type="ECO:0000256" key="5">
    <source>
        <dbReference type="ARBA" id="ARBA00013244"/>
    </source>
</evidence>
<protein>
    <recommendedName>
        <fullName evidence="5">diacylglycerol O-acyltransferase</fullName>
        <ecNumber evidence="5">2.3.1.20</ecNumber>
    </recommendedName>
</protein>
<keyword evidence="9" id="KW-0677">Repeat</keyword>
<dbReference type="PANTHER" id="PTHR10408:SF7">
    <property type="entry name" value="DIACYLGLYCEROL O-ACYLTRANSFERASE 1"/>
    <property type="match status" value="1"/>
</dbReference>
<comment type="pathway">
    <text evidence="3">Lipid metabolism.</text>
</comment>
<dbReference type="Pfam" id="PF00400">
    <property type="entry name" value="WD40"/>
    <property type="match status" value="1"/>
</dbReference>
<feature type="transmembrane region" description="Helical" evidence="16">
    <location>
        <begin position="651"/>
        <end position="670"/>
    </location>
</feature>
<dbReference type="EMBL" id="OU503043">
    <property type="protein sequence ID" value="CAI9765944.1"/>
    <property type="molecule type" value="Genomic_DNA"/>
</dbReference>
<keyword evidence="19" id="KW-1185">Reference proteome</keyword>
<keyword evidence="17" id="KW-0732">Signal</keyword>
<dbReference type="GO" id="GO:0005789">
    <property type="term" value="C:endoplasmic reticulum membrane"/>
    <property type="evidence" value="ECO:0007669"/>
    <property type="project" value="UniProtKB-SubCell"/>
</dbReference>
<feature type="transmembrane region" description="Helical" evidence="16">
    <location>
        <begin position="579"/>
        <end position="601"/>
    </location>
</feature>
<dbReference type="InterPro" id="IPR015943">
    <property type="entry name" value="WD40/YVTN_repeat-like_dom_sf"/>
</dbReference>
<dbReference type="Gene3D" id="2.130.10.10">
    <property type="entry name" value="YVTN repeat-like/Quinoprotein amine dehydrogenase"/>
    <property type="match status" value="1"/>
</dbReference>